<feature type="region of interest" description="Disordered" evidence="1">
    <location>
        <begin position="319"/>
        <end position="359"/>
    </location>
</feature>
<organism evidence="2 3">
    <name type="scientific">Pyricularia oryzae</name>
    <name type="common">Rice blast fungus</name>
    <name type="synonym">Magnaporthe oryzae</name>
    <dbReference type="NCBI Taxonomy" id="318829"/>
    <lineage>
        <taxon>Eukaryota</taxon>
        <taxon>Fungi</taxon>
        <taxon>Dikarya</taxon>
        <taxon>Ascomycota</taxon>
        <taxon>Pezizomycotina</taxon>
        <taxon>Sordariomycetes</taxon>
        <taxon>Sordariomycetidae</taxon>
        <taxon>Magnaporthales</taxon>
        <taxon>Pyriculariaceae</taxon>
        <taxon>Pyricularia</taxon>
    </lineage>
</organism>
<gene>
    <name evidence="2" type="ORF">PoMZ_05615</name>
</gene>
<name>A0A4P7NNN4_PYROR</name>
<feature type="compositionally biased region" description="Acidic residues" evidence="1">
    <location>
        <begin position="509"/>
        <end position="522"/>
    </location>
</feature>
<feature type="compositionally biased region" description="Low complexity" evidence="1">
    <location>
        <begin position="733"/>
        <end position="750"/>
    </location>
</feature>
<feature type="compositionally biased region" description="Polar residues" evidence="1">
    <location>
        <begin position="751"/>
        <end position="760"/>
    </location>
</feature>
<feature type="region of interest" description="Disordered" evidence="1">
    <location>
        <begin position="567"/>
        <end position="595"/>
    </location>
</feature>
<feature type="region of interest" description="Disordered" evidence="1">
    <location>
        <begin position="377"/>
        <end position="403"/>
    </location>
</feature>
<feature type="compositionally biased region" description="Basic and acidic residues" evidence="1">
    <location>
        <begin position="568"/>
        <end position="580"/>
    </location>
</feature>
<reference evidence="2 3" key="1">
    <citation type="journal article" date="2019" name="Mol. Biol. Evol.">
        <title>Blast fungal genomes show frequent chromosomal changes, gene gains and losses, and effector gene turnover.</title>
        <authorList>
            <person name="Gomez Luciano L.B."/>
            <person name="Jason Tsai I."/>
            <person name="Chuma I."/>
            <person name="Tosa Y."/>
            <person name="Chen Y.H."/>
            <person name="Li J.Y."/>
            <person name="Li M.Y."/>
            <person name="Jade Lu M.Y."/>
            <person name="Nakayashiki H."/>
            <person name="Li W.H."/>
        </authorList>
    </citation>
    <scope>NUCLEOTIDE SEQUENCE [LARGE SCALE GENOMIC DNA]</scope>
    <source>
        <strain evidence="2">MZ5-1-6</strain>
    </source>
</reference>
<accession>A0A4P7NNN4</accession>
<evidence type="ECO:0000313" key="3">
    <source>
        <dbReference type="Proteomes" id="UP000294847"/>
    </source>
</evidence>
<feature type="region of interest" description="Disordered" evidence="1">
    <location>
        <begin position="264"/>
        <end position="303"/>
    </location>
</feature>
<evidence type="ECO:0000256" key="1">
    <source>
        <dbReference type="SAM" id="MobiDB-lite"/>
    </source>
</evidence>
<proteinExistence type="predicted"/>
<dbReference type="Proteomes" id="UP000294847">
    <property type="component" value="Chromosome 6"/>
</dbReference>
<dbReference type="EMBL" id="CP034209">
    <property type="protein sequence ID" value="QBZ63924.1"/>
    <property type="molecule type" value="Genomic_DNA"/>
</dbReference>
<feature type="region of interest" description="Disordered" evidence="1">
    <location>
        <begin position="464"/>
        <end position="554"/>
    </location>
</feature>
<sequence length="900" mass="99123">MSVYWASSAKLDEESRTQYYGGTSHNIGIAHHLAQAAPRRFTFMIDLCLPLSGPVANRSAPKMKRKRPRIGSRVCMNSKIASRARLRADVFSYCRLIVQTPKPLKLESRTVSRYALDLEENQATSSKDNVKGVYGYPNFVTLRIYQYLTHLTPPFQAFGFATDQSGAPIVIILLEKRHDYVAWGLLRTKPHDEVAQTPQMSFLHHDSKTYIYSTYYKWSTGQGCLTRSLPKQGSHQSVGITRYARKVHIQLPDLVHSLHTAGSTCQLLSPPSPTGPPENMATASQDQPPTFRRDSPSPEIAPTRAIGACPELSRCLSTTSLGSQGSATTDGSRPRESLGAASDTSNLSRHSSASFASSRLSDVSGLGVDTCSGRSFSGSRYSTMSMDRPAAQRSSSRRRGYMRPCGTDFAASARQRESVLSLGSITHLQYYFARTGLLDGKGGNLGRRRNQKAQTLDFSQLDSSAFKKTGSGSDVDSSYASMGSSPDLGAQQSGLVESPVREEHMGDEAYFDDDVSDPEDYDGAEHGMLPPTTSTYIHREKPVPKPPSMSELRAELTSALETATKALSEAKEGKDASKVEDPEDKENSTPSTKAPGWFEVQGVHILDVMTLAIRAAKVYYTSHEHPHKLDAIKSEKAVRAELLSVMDALKRMASRNFAGGIRKDEFATMDGWVAGLKDMLSREDKMVADERKEVASWTWLKDADWSDSLEKRVEREYAFIKSLLAGNGSFPDQGTGTTTPTQITSPTTTSFPGATSSSTALPLATATPDEETLPEWKPIDRDTSLDSQTVPTPFLRAMQNGKFLVRLHNGAVHKSQRRFGAIGSYHQDTAKPYRSADNIRYWVKAAELRWEVHLKGVDPLALVYDNAGPQVWVAFEDAILDWCRKVREEITAELVAAKLV</sequence>
<feature type="compositionally biased region" description="Low complexity" evidence="1">
    <location>
        <begin position="345"/>
        <end position="359"/>
    </location>
</feature>
<feature type="compositionally biased region" description="Polar residues" evidence="1">
    <location>
        <begin position="470"/>
        <end position="495"/>
    </location>
</feature>
<protein>
    <submittedName>
        <fullName evidence="2">Uncharacterized protein</fullName>
    </submittedName>
</protein>
<evidence type="ECO:0000313" key="2">
    <source>
        <dbReference type="EMBL" id="QBZ63924.1"/>
    </source>
</evidence>
<dbReference type="AlphaFoldDB" id="A0A4P7NNN4"/>
<dbReference type="PANTHER" id="PTHR38702">
    <property type="entry name" value="CALPONIN-HOMOLOGY (CH) DOMAIN-CONTAINING PROTEIN"/>
    <property type="match status" value="1"/>
</dbReference>
<dbReference type="PANTHER" id="PTHR38702:SF1">
    <property type="entry name" value="CALPONIN-HOMOLOGY (CH) DOMAIN-CONTAINING PROTEIN"/>
    <property type="match status" value="1"/>
</dbReference>
<feature type="compositionally biased region" description="Polar residues" evidence="1">
    <location>
        <begin position="319"/>
        <end position="331"/>
    </location>
</feature>
<feature type="region of interest" description="Disordered" evidence="1">
    <location>
        <begin position="729"/>
        <end position="785"/>
    </location>
</feature>